<proteinExistence type="predicted"/>
<dbReference type="InterPro" id="IPR024344">
    <property type="entry name" value="MDMPI_metal-binding"/>
</dbReference>
<reference evidence="2" key="1">
    <citation type="journal article" date="2014" name="Int. J. Syst. Evol. Microbiol.">
        <title>Complete genome sequence of Corynebacterium casei LMG S-19264T (=DSM 44701T), isolated from a smear-ripened cheese.</title>
        <authorList>
            <consortium name="US DOE Joint Genome Institute (JGI-PGF)"/>
            <person name="Walter F."/>
            <person name="Albersmeier A."/>
            <person name="Kalinowski J."/>
            <person name="Ruckert C."/>
        </authorList>
    </citation>
    <scope>NUCLEOTIDE SEQUENCE</scope>
    <source>
        <strain evidence="2">CGMCC 4.7306</strain>
    </source>
</reference>
<dbReference type="EMBL" id="BMMZ01000023">
    <property type="protein sequence ID" value="GGL84081.1"/>
    <property type="molecule type" value="Genomic_DNA"/>
</dbReference>
<dbReference type="SUPFAM" id="SSF109854">
    <property type="entry name" value="DinB/YfiT-like putative metalloenzymes"/>
    <property type="match status" value="1"/>
</dbReference>
<evidence type="ECO:0000313" key="3">
    <source>
        <dbReference type="Proteomes" id="UP000613840"/>
    </source>
</evidence>
<sequence>MHGRFDGMPLTFAGTLDRSAVIATVDQLADLVGSVEVADAWDRESALHGMTIGGLTRHLVSQPECAIEFLTTPGPPNAPVLTLVGHYERVDWLLAPIDAIENTSIRDDFNQMGSAGPAESVGVLRRSRELLGDAIDGAGPTVYVPWQDCVLPTDDFLVVRLMEIVVHADDLAFSVDVPVPAFSPEVVEPVLALLAALAARRRGQDAVMRALIRHERRSAGSISAF</sequence>
<keyword evidence="3" id="KW-1185">Reference proteome</keyword>
<gene>
    <name evidence="2" type="ORF">GCM10011575_47920</name>
</gene>
<evidence type="ECO:0000259" key="1">
    <source>
        <dbReference type="Pfam" id="PF11716"/>
    </source>
</evidence>
<name>A0A917W939_9ACTN</name>
<reference evidence="2" key="2">
    <citation type="submission" date="2020-09" db="EMBL/GenBank/DDBJ databases">
        <authorList>
            <person name="Sun Q."/>
            <person name="Zhou Y."/>
        </authorList>
    </citation>
    <scope>NUCLEOTIDE SEQUENCE</scope>
    <source>
        <strain evidence="2">CGMCC 4.7306</strain>
    </source>
</reference>
<dbReference type="Pfam" id="PF11716">
    <property type="entry name" value="MDMPI_N"/>
    <property type="match status" value="1"/>
</dbReference>
<dbReference type="GO" id="GO:0046872">
    <property type="term" value="F:metal ion binding"/>
    <property type="evidence" value="ECO:0007669"/>
    <property type="project" value="InterPro"/>
</dbReference>
<dbReference type="InterPro" id="IPR034660">
    <property type="entry name" value="DinB/YfiT-like"/>
</dbReference>
<organism evidence="2 3">
    <name type="scientific">Microlunatus endophyticus</name>
    <dbReference type="NCBI Taxonomy" id="1716077"/>
    <lineage>
        <taxon>Bacteria</taxon>
        <taxon>Bacillati</taxon>
        <taxon>Actinomycetota</taxon>
        <taxon>Actinomycetes</taxon>
        <taxon>Propionibacteriales</taxon>
        <taxon>Propionibacteriaceae</taxon>
        <taxon>Microlunatus</taxon>
    </lineage>
</organism>
<dbReference type="AlphaFoldDB" id="A0A917W939"/>
<dbReference type="Proteomes" id="UP000613840">
    <property type="component" value="Unassembled WGS sequence"/>
</dbReference>
<feature type="domain" description="Mycothiol-dependent maleylpyruvate isomerase metal-binding" evidence="1">
    <location>
        <begin position="25"/>
        <end position="172"/>
    </location>
</feature>
<protein>
    <recommendedName>
        <fullName evidence="1">Mycothiol-dependent maleylpyruvate isomerase metal-binding domain-containing protein</fullName>
    </recommendedName>
</protein>
<comment type="caution">
    <text evidence="2">The sequence shown here is derived from an EMBL/GenBank/DDBJ whole genome shotgun (WGS) entry which is preliminary data.</text>
</comment>
<evidence type="ECO:0000313" key="2">
    <source>
        <dbReference type="EMBL" id="GGL84081.1"/>
    </source>
</evidence>
<dbReference type="Gene3D" id="1.20.120.450">
    <property type="entry name" value="dinb family like domain"/>
    <property type="match status" value="1"/>
</dbReference>
<accession>A0A917W939</accession>